<dbReference type="EMBL" id="JALLAZ020001028">
    <property type="protein sequence ID" value="KAL3782200.1"/>
    <property type="molecule type" value="Genomic_DNA"/>
</dbReference>
<proteinExistence type="predicted"/>
<dbReference type="AlphaFoldDB" id="A0ABD3P225"/>
<keyword evidence="3" id="KW-1185">Reference proteome</keyword>
<feature type="signal peptide" evidence="1">
    <location>
        <begin position="1"/>
        <end position="17"/>
    </location>
</feature>
<sequence>MILQILLILALSTSTSAYVSIVTGANGFGASHRLLSSPDKVSYEKSYWRAHVEEFQQSSKHDMDACVLVLPYDMLDNGETLMYAMEAAVKNSTTKDCPICIYHIASVFGPHQIR</sequence>
<feature type="chain" id="PRO_5044843295" evidence="1">
    <location>
        <begin position="18"/>
        <end position="114"/>
    </location>
</feature>
<evidence type="ECO:0000313" key="2">
    <source>
        <dbReference type="EMBL" id="KAL3782200.1"/>
    </source>
</evidence>
<comment type="caution">
    <text evidence="2">The sequence shown here is derived from an EMBL/GenBank/DDBJ whole genome shotgun (WGS) entry which is preliminary data.</text>
</comment>
<reference evidence="2 3" key="1">
    <citation type="submission" date="2024-10" db="EMBL/GenBank/DDBJ databases">
        <title>Updated reference genomes for cyclostephanoid diatoms.</title>
        <authorList>
            <person name="Roberts W.R."/>
            <person name="Alverson A.J."/>
        </authorList>
    </citation>
    <scope>NUCLEOTIDE SEQUENCE [LARGE SCALE GENOMIC DNA]</scope>
    <source>
        <strain evidence="2 3">AJA276-08</strain>
    </source>
</reference>
<accession>A0ABD3P225</accession>
<keyword evidence="1" id="KW-0732">Signal</keyword>
<dbReference type="Proteomes" id="UP001530315">
    <property type="component" value="Unassembled WGS sequence"/>
</dbReference>
<gene>
    <name evidence="2" type="ORF">ACHAW5_005738</name>
</gene>
<evidence type="ECO:0000313" key="3">
    <source>
        <dbReference type="Proteomes" id="UP001530315"/>
    </source>
</evidence>
<organism evidence="2 3">
    <name type="scientific">Stephanodiscus triporus</name>
    <dbReference type="NCBI Taxonomy" id="2934178"/>
    <lineage>
        <taxon>Eukaryota</taxon>
        <taxon>Sar</taxon>
        <taxon>Stramenopiles</taxon>
        <taxon>Ochrophyta</taxon>
        <taxon>Bacillariophyta</taxon>
        <taxon>Coscinodiscophyceae</taxon>
        <taxon>Thalassiosirophycidae</taxon>
        <taxon>Stephanodiscales</taxon>
        <taxon>Stephanodiscaceae</taxon>
        <taxon>Stephanodiscus</taxon>
    </lineage>
</organism>
<name>A0ABD3P225_9STRA</name>
<protein>
    <submittedName>
        <fullName evidence="2">Uncharacterized protein</fullName>
    </submittedName>
</protein>
<evidence type="ECO:0000256" key="1">
    <source>
        <dbReference type="SAM" id="SignalP"/>
    </source>
</evidence>